<evidence type="ECO:0000313" key="2">
    <source>
        <dbReference type="Proteomes" id="UP000822688"/>
    </source>
</evidence>
<gene>
    <name evidence="1" type="ORF">KC19_12G159000</name>
</gene>
<evidence type="ECO:0000313" key="1">
    <source>
        <dbReference type="EMBL" id="KAG0555295.1"/>
    </source>
</evidence>
<comment type="caution">
    <text evidence="1">The sequence shown here is derived from an EMBL/GenBank/DDBJ whole genome shotgun (WGS) entry which is preliminary data.</text>
</comment>
<protein>
    <submittedName>
        <fullName evidence="1">Uncharacterized protein</fullName>
    </submittedName>
</protein>
<dbReference type="AlphaFoldDB" id="A0A8T0G958"/>
<sequence length="138" mass="15454">MRIWAPGSVMGLDDLTIWEAALHKLSDELLTPEEKAQIYSLVFIKRQYMSMDVDIAIRALWRFEPSIYTVDTFSEKDGRALAALFKSLLPGPAPVPTLAAPALSERLLLEKVVKELRQIKLTLASAVKEEADNSEVIQ</sequence>
<keyword evidence="2" id="KW-1185">Reference proteome</keyword>
<name>A0A8T0G958_CERPU</name>
<organism evidence="1 2">
    <name type="scientific">Ceratodon purpureus</name>
    <name type="common">Fire moss</name>
    <name type="synonym">Dicranum purpureum</name>
    <dbReference type="NCBI Taxonomy" id="3225"/>
    <lineage>
        <taxon>Eukaryota</taxon>
        <taxon>Viridiplantae</taxon>
        <taxon>Streptophyta</taxon>
        <taxon>Embryophyta</taxon>
        <taxon>Bryophyta</taxon>
        <taxon>Bryophytina</taxon>
        <taxon>Bryopsida</taxon>
        <taxon>Dicranidae</taxon>
        <taxon>Pseudoditrichales</taxon>
        <taxon>Ditrichaceae</taxon>
        <taxon>Ceratodon</taxon>
    </lineage>
</organism>
<dbReference type="Proteomes" id="UP000822688">
    <property type="component" value="Chromosome 12"/>
</dbReference>
<dbReference type="EMBL" id="CM026433">
    <property type="protein sequence ID" value="KAG0555295.1"/>
    <property type="molecule type" value="Genomic_DNA"/>
</dbReference>
<accession>A0A8T0G958</accession>
<proteinExistence type="predicted"/>
<reference evidence="1" key="1">
    <citation type="submission" date="2020-06" db="EMBL/GenBank/DDBJ databases">
        <title>WGS assembly of Ceratodon purpureus strain R40.</title>
        <authorList>
            <person name="Carey S.B."/>
            <person name="Jenkins J."/>
            <person name="Shu S."/>
            <person name="Lovell J.T."/>
            <person name="Sreedasyam A."/>
            <person name="Maumus F."/>
            <person name="Tiley G.P."/>
            <person name="Fernandez-Pozo N."/>
            <person name="Barry K."/>
            <person name="Chen C."/>
            <person name="Wang M."/>
            <person name="Lipzen A."/>
            <person name="Daum C."/>
            <person name="Saski C.A."/>
            <person name="Payton A.C."/>
            <person name="Mcbreen J.C."/>
            <person name="Conrad R.E."/>
            <person name="Kollar L.M."/>
            <person name="Olsson S."/>
            <person name="Huttunen S."/>
            <person name="Landis J.B."/>
            <person name="Wickett N.J."/>
            <person name="Johnson M.G."/>
            <person name="Rensing S.A."/>
            <person name="Grimwood J."/>
            <person name="Schmutz J."/>
            <person name="Mcdaniel S.F."/>
        </authorList>
    </citation>
    <scope>NUCLEOTIDE SEQUENCE</scope>
    <source>
        <strain evidence="1">R40</strain>
    </source>
</reference>